<reference evidence="1 2" key="1">
    <citation type="submission" date="2020-08" db="EMBL/GenBank/DDBJ databases">
        <title>Stenotrophomonas tumulicola JCM 30961.</title>
        <authorList>
            <person name="Deng Y."/>
        </authorList>
    </citation>
    <scope>NUCLEOTIDE SEQUENCE [LARGE SCALE GENOMIC DNA]</scope>
    <source>
        <strain evidence="1 2">JCM 30961</strain>
    </source>
</reference>
<accession>A0A7W3FPC6</accession>
<sequence length="99" mass="11002">MAKHERQDTSEIRWLSFRLRNGQSIAPSKLRAGWAAAAAVPGISVRREDVESGTVVYALYGPSSLSAPQTAEMRMRQFLMDEGYTFTMGTLGARHSIRL</sequence>
<protein>
    <submittedName>
        <fullName evidence="1">Uncharacterized protein</fullName>
    </submittedName>
</protein>
<dbReference type="Proteomes" id="UP000547058">
    <property type="component" value="Unassembled WGS sequence"/>
</dbReference>
<proteinExistence type="predicted"/>
<organism evidence="1 2">
    <name type="scientific">Stenotrophomonas tumulicola</name>
    <dbReference type="NCBI Taxonomy" id="1685415"/>
    <lineage>
        <taxon>Bacteria</taxon>
        <taxon>Pseudomonadati</taxon>
        <taxon>Pseudomonadota</taxon>
        <taxon>Gammaproteobacteria</taxon>
        <taxon>Lysobacterales</taxon>
        <taxon>Lysobacteraceae</taxon>
        <taxon>Stenotrophomonas</taxon>
    </lineage>
</organism>
<dbReference type="RefSeq" id="WP_182340738.1">
    <property type="nucleotide sequence ID" value="NZ_JACGXS010000010.1"/>
</dbReference>
<dbReference type="AlphaFoldDB" id="A0A7W3FPC6"/>
<comment type="caution">
    <text evidence="1">The sequence shown here is derived from an EMBL/GenBank/DDBJ whole genome shotgun (WGS) entry which is preliminary data.</text>
</comment>
<evidence type="ECO:0000313" key="2">
    <source>
        <dbReference type="Proteomes" id="UP000547058"/>
    </source>
</evidence>
<name>A0A7W3FPC6_9GAMM</name>
<keyword evidence="2" id="KW-1185">Reference proteome</keyword>
<evidence type="ECO:0000313" key="1">
    <source>
        <dbReference type="EMBL" id="MBA8683234.1"/>
    </source>
</evidence>
<dbReference type="EMBL" id="JACGXS010000010">
    <property type="protein sequence ID" value="MBA8683234.1"/>
    <property type="molecule type" value="Genomic_DNA"/>
</dbReference>
<gene>
    <name evidence="1" type="ORF">H4O11_15660</name>
</gene>